<dbReference type="GO" id="GO:0006633">
    <property type="term" value="P:fatty acid biosynthetic process"/>
    <property type="evidence" value="ECO:0007669"/>
    <property type="project" value="TreeGrafter"/>
</dbReference>
<dbReference type="PANTHER" id="PTHR42681:SF6">
    <property type="entry name" value="BLL0263 PROTEIN"/>
    <property type="match status" value="1"/>
</dbReference>
<keyword evidence="2" id="KW-0012">Acyltransferase</keyword>
<dbReference type="PANTHER" id="PTHR42681">
    <property type="entry name" value="MALONYL-COA-ACYL CARRIER PROTEIN TRANSACYLASE, MITOCHONDRIAL"/>
    <property type="match status" value="1"/>
</dbReference>
<dbReference type="Gene3D" id="3.40.366.10">
    <property type="entry name" value="Malonyl-Coenzyme A Acyl Carrier Protein, domain 2"/>
    <property type="match status" value="1"/>
</dbReference>
<evidence type="ECO:0000313" key="3">
    <source>
        <dbReference type="Proteomes" id="UP000290759"/>
    </source>
</evidence>
<dbReference type="InterPro" id="IPR016036">
    <property type="entry name" value="Malonyl_transacylase_ACP-bd"/>
</dbReference>
<dbReference type="InterPro" id="IPR014043">
    <property type="entry name" value="Acyl_transferase_dom"/>
</dbReference>
<dbReference type="GO" id="GO:0005829">
    <property type="term" value="C:cytosol"/>
    <property type="evidence" value="ECO:0007669"/>
    <property type="project" value="TreeGrafter"/>
</dbReference>
<keyword evidence="3" id="KW-1185">Reference proteome</keyword>
<dbReference type="InterPro" id="IPR050858">
    <property type="entry name" value="Mal-CoA-ACP_Trans/PKS_FabD"/>
</dbReference>
<gene>
    <name evidence="2" type="ORF">D3273_04520</name>
</gene>
<dbReference type="SMART" id="SM00827">
    <property type="entry name" value="PKS_AT"/>
    <property type="match status" value="1"/>
</dbReference>
<dbReference type="EMBL" id="QYBB01000003">
    <property type="protein sequence ID" value="RYC33140.1"/>
    <property type="molecule type" value="Genomic_DNA"/>
</dbReference>
<proteinExistence type="predicted"/>
<comment type="caution">
    <text evidence="2">The sequence shown here is derived from an EMBL/GenBank/DDBJ whole genome shotgun (WGS) entry which is preliminary data.</text>
</comment>
<reference evidence="2 3" key="1">
    <citation type="submission" date="2018-12" db="EMBL/GenBank/DDBJ databases">
        <authorList>
            <person name="Grouzdev D.S."/>
            <person name="Krutkina M.S."/>
        </authorList>
    </citation>
    <scope>NUCLEOTIDE SEQUENCE [LARGE SCALE GENOMIC DNA]</scope>
    <source>
        <strain evidence="2 3">RmlP026</strain>
    </source>
</reference>
<dbReference type="SUPFAM" id="SSF52151">
    <property type="entry name" value="FabD/lysophospholipase-like"/>
    <property type="match status" value="1"/>
</dbReference>
<dbReference type="OrthoDB" id="9808564at2"/>
<dbReference type="InterPro" id="IPR016035">
    <property type="entry name" value="Acyl_Trfase/lysoPLipase"/>
</dbReference>
<dbReference type="Gene3D" id="3.30.70.250">
    <property type="entry name" value="Malonyl-CoA ACP transacylase, ACP-binding"/>
    <property type="match status" value="1"/>
</dbReference>
<dbReference type="GO" id="GO:0004314">
    <property type="term" value="F:[acyl-carrier-protein] S-malonyltransferase activity"/>
    <property type="evidence" value="ECO:0007669"/>
    <property type="project" value="TreeGrafter"/>
</dbReference>
<reference evidence="2 3" key="2">
    <citation type="submission" date="2019-02" db="EMBL/GenBank/DDBJ databases">
        <title>'Lichenibacterium ramalinii' gen. nov. sp. nov., 'Lichenibacterium minor' gen. nov. sp. nov.</title>
        <authorList>
            <person name="Pankratov T."/>
        </authorList>
    </citation>
    <scope>NUCLEOTIDE SEQUENCE [LARGE SCALE GENOMIC DNA]</scope>
    <source>
        <strain evidence="2 3">RmlP026</strain>
    </source>
</reference>
<dbReference type="InterPro" id="IPR001227">
    <property type="entry name" value="Ac_transferase_dom_sf"/>
</dbReference>
<evidence type="ECO:0000259" key="1">
    <source>
        <dbReference type="SMART" id="SM00827"/>
    </source>
</evidence>
<dbReference type="SUPFAM" id="SSF55048">
    <property type="entry name" value="Probable ACP-binding domain of malonyl-CoA ACP transacylase"/>
    <property type="match status" value="1"/>
</dbReference>
<sequence length="311" mass="31001">MTLALLCSGQGPQHPAMFAVTGDAPAAARLFDHAAALLGGRDPRALVRDADDATLHGNRVGQVLCTLQAVAALAALPGLVAGRRIVAGYSVGELGAWAAAGLIRPEAALDLAVARAAAMDAASEPGDGLLFVRGLGRGAVDRLCGEHGGAVAIVNPGDALVLGGSAGELTALEGAARAAGAGRVVRVGVRVASHTARLAAASTAFRDALSAAEVATRVPPGVRLLSGVDAAPVLDVWAGLDKLARQISTTIRWADGLAAAVEAGASAFLELGPGRALAEMASAAHPGVPARSLDDFRSADGARDWIGRVAV</sequence>
<dbReference type="Proteomes" id="UP000290759">
    <property type="component" value="Unassembled WGS sequence"/>
</dbReference>
<accession>A0A4Q2U9D3</accession>
<dbReference type="RefSeq" id="WP_129223938.1">
    <property type="nucleotide sequence ID" value="NZ_QYBB01000003.1"/>
</dbReference>
<protein>
    <submittedName>
        <fullName evidence="2">Acyltransferase domain-containing protein</fullName>
    </submittedName>
</protein>
<name>A0A4Q2U9D3_9HYPH</name>
<organism evidence="2 3">
    <name type="scientific">Lichenibacterium minor</name>
    <dbReference type="NCBI Taxonomy" id="2316528"/>
    <lineage>
        <taxon>Bacteria</taxon>
        <taxon>Pseudomonadati</taxon>
        <taxon>Pseudomonadota</taxon>
        <taxon>Alphaproteobacteria</taxon>
        <taxon>Hyphomicrobiales</taxon>
        <taxon>Lichenihabitantaceae</taxon>
        <taxon>Lichenibacterium</taxon>
    </lineage>
</organism>
<evidence type="ECO:0000313" key="2">
    <source>
        <dbReference type="EMBL" id="RYC33140.1"/>
    </source>
</evidence>
<feature type="domain" description="Malonyl-CoA:ACP transacylase (MAT)" evidence="1">
    <location>
        <begin position="6"/>
        <end position="305"/>
    </location>
</feature>
<dbReference type="Pfam" id="PF00698">
    <property type="entry name" value="Acyl_transf_1"/>
    <property type="match status" value="1"/>
</dbReference>
<dbReference type="AlphaFoldDB" id="A0A4Q2U9D3"/>
<keyword evidence="2" id="KW-0808">Transferase</keyword>